<dbReference type="InterPro" id="IPR013762">
    <property type="entry name" value="Integrase-like_cat_sf"/>
</dbReference>
<evidence type="ECO:0000313" key="5">
    <source>
        <dbReference type="Proteomes" id="UP000058613"/>
    </source>
</evidence>
<keyword evidence="6" id="KW-1185">Reference proteome</keyword>
<dbReference type="EMBL" id="CP013011">
    <property type="protein sequence ID" value="ALL00146.1"/>
    <property type="molecule type" value="Genomic_DNA"/>
</dbReference>
<reference evidence="3 5" key="1">
    <citation type="submission" date="2015-10" db="EMBL/GenBank/DDBJ databases">
        <title>Complete genome sequence of hyperthermophilic archaeon Pyrodictium delaneyi Su06.</title>
        <authorList>
            <person name="Jung J.-H."/>
            <person name="Lin J."/>
            <person name="Holden J.F."/>
            <person name="Park C.-S."/>
        </authorList>
    </citation>
    <scope>NUCLEOTIDE SEQUENCE [LARGE SCALE GENOMIC DNA]</scope>
    <source>
        <strain evidence="3 5">Su06</strain>
    </source>
</reference>
<dbReference type="InterPro" id="IPR011010">
    <property type="entry name" value="DNA_brk_join_enz"/>
</dbReference>
<dbReference type="EMBL" id="NCQP01000006">
    <property type="protein sequence ID" value="OWJ54236.1"/>
    <property type="molecule type" value="Genomic_DNA"/>
</dbReference>
<dbReference type="GO" id="GO:0003677">
    <property type="term" value="F:DNA binding"/>
    <property type="evidence" value="ECO:0007669"/>
    <property type="project" value="InterPro"/>
</dbReference>
<dbReference type="Gene3D" id="1.10.443.10">
    <property type="entry name" value="Intergrase catalytic core"/>
    <property type="match status" value="1"/>
</dbReference>
<name>A0A0P0MZY0_9CREN</name>
<dbReference type="GO" id="GO:0015074">
    <property type="term" value="P:DNA integration"/>
    <property type="evidence" value="ECO:0007669"/>
    <property type="project" value="InterPro"/>
</dbReference>
<organism evidence="3 5">
    <name type="scientific">Pyrodictium delaneyi</name>
    <dbReference type="NCBI Taxonomy" id="1273541"/>
    <lineage>
        <taxon>Archaea</taxon>
        <taxon>Thermoproteota</taxon>
        <taxon>Thermoprotei</taxon>
        <taxon>Desulfurococcales</taxon>
        <taxon>Pyrodictiaceae</taxon>
        <taxon>Pyrodictium</taxon>
    </lineage>
</organism>
<dbReference type="KEGG" id="pdl:Pyrde_0096"/>
<evidence type="ECO:0000313" key="6">
    <source>
        <dbReference type="Proteomes" id="UP000196694"/>
    </source>
</evidence>
<dbReference type="GO" id="GO:0006310">
    <property type="term" value="P:DNA recombination"/>
    <property type="evidence" value="ECO:0007669"/>
    <property type="project" value="UniProtKB-KW"/>
</dbReference>
<gene>
    <name evidence="4" type="ORF">Pdsh_07025</name>
    <name evidence="3" type="ORF">Pyrde_0096</name>
</gene>
<dbReference type="Proteomes" id="UP000196694">
    <property type="component" value="Unassembled WGS sequence"/>
</dbReference>
<dbReference type="GeneID" id="26098421"/>
<dbReference type="Pfam" id="PF16795">
    <property type="entry name" value="Phage_integr_3"/>
    <property type="match status" value="1"/>
</dbReference>
<evidence type="ECO:0000256" key="1">
    <source>
        <dbReference type="ARBA" id="ARBA00023172"/>
    </source>
</evidence>
<protein>
    <recommendedName>
        <fullName evidence="2">Integrase SSV1 C-terminal domain-containing protein</fullName>
    </recommendedName>
</protein>
<dbReference type="SUPFAM" id="SSF56349">
    <property type="entry name" value="DNA breaking-rejoining enzymes"/>
    <property type="match status" value="1"/>
</dbReference>
<feature type="domain" description="Integrase SSV1 C-terminal" evidence="2">
    <location>
        <begin position="111"/>
        <end position="267"/>
    </location>
</feature>
<reference evidence="4 6" key="2">
    <citation type="submission" date="2017-05" db="EMBL/GenBank/DDBJ databases">
        <title>The draft genome of the hyperthermophilic archaeon 'Pyrodictium delaneyi strain Hulk', an iron and nitrate reducer, reveals the capacity for sulfate reduction.</title>
        <authorList>
            <person name="Demey L.M."/>
            <person name="Miller C."/>
            <person name="Manzella M."/>
            <person name="Reguera G."/>
            <person name="Kashefi K."/>
        </authorList>
    </citation>
    <scope>NUCLEOTIDE SEQUENCE [LARGE SCALE GENOMIC DNA]</scope>
    <source>
        <strain evidence="4 6">Hulk</strain>
    </source>
</reference>
<evidence type="ECO:0000259" key="2">
    <source>
        <dbReference type="Pfam" id="PF16795"/>
    </source>
</evidence>
<dbReference type="AlphaFoldDB" id="A0A0P0MZY0"/>
<accession>A0A0P0MZY0</accession>
<dbReference type="Proteomes" id="UP000058613">
    <property type="component" value="Chromosome"/>
</dbReference>
<proteinExistence type="predicted"/>
<keyword evidence="1" id="KW-0233">DNA recombination</keyword>
<evidence type="ECO:0000313" key="3">
    <source>
        <dbReference type="EMBL" id="ALL00146.1"/>
    </source>
</evidence>
<evidence type="ECO:0000313" key="4">
    <source>
        <dbReference type="EMBL" id="OWJ54236.1"/>
    </source>
</evidence>
<dbReference type="RefSeq" id="WP_055407281.1">
    <property type="nucleotide sequence ID" value="NZ_CP013011.1"/>
</dbReference>
<dbReference type="InterPro" id="IPR031857">
    <property type="entry name" value="Integrase_SSV1_C"/>
</dbReference>
<sequence>MVEPGSSGLPVISLHSGLLQSFRRWLIEKERIEERTANDYVSALEKLDYLDEEKALEALGNDKAYKAARKLVQFLFETGRLSKDAKERYLSLLKRKTESKVSERVEIDWAELVSALRDVAEHVRPEWRLSLYILYYSGARIDEVLRMIAEYDPSRLEILPDGVARYGLFWKRGKKRCDYIYFPARLLEAIEEHAGTVIGYKTFTRRLTRDFGFEASKLRKLHRQVCRRVLGRDVCEFYHSRLGSLKVGDLAYENLRQLADASYPELLKMLEEGLERPEKFRELQRKPPRRAVVLALAD</sequence>